<name>A0ACC0IRR4_9ERIC</name>
<gene>
    <name evidence="1" type="ORF">LOK49_LG02G02902</name>
</gene>
<sequence>MDSIDLGFGPGPSGLVTHARGSPSPINNAAERERCPSENRNNSGEEVPIRKKKLRFNGSLSLSLGRNYVNDI</sequence>
<keyword evidence="2" id="KW-1185">Reference proteome</keyword>
<comment type="caution">
    <text evidence="1">The sequence shown here is derived from an EMBL/GenBank/DDBJ whole genome shotgun (WGS) entry which is preliminary data.</text>
</comment>
<reference evidence="1 2" key="1">
    <citation type="journal article" date="2022" name="Plant J.">
        <title>Chromosome-level genome of Camellia lanceoleosa provides a valuable resource for understanding genome evolution and self-incompatibility.</title>
        <authorList>
            <person name="Gong W."/>
            <person name="Xiao S."/>
            <person name="Wang L."/>
            <person name="Liao Z."/>
            <person name="Chang Y."/>
            <person name="Mo W."/>
            <person name="Hu G."/>
            <person name="Li W."/>
            <person name="Zhao G."/>
            <person name="Zhu H."/>
            <person name="Hu X."/>
            <person name="Ji K."/>
            <person name="Xiang X."/>
            <person name="Song Q."/>
            <person name="Yuan D."/>
            <person name="Jin S."/>
            <person name="Zhang L."/>
        </authorList>
    </citation>
    <scope>NUCLEOTIDE SEQUENCE [LARGE SCALE GENOMIC DNA]</scope>
    <source>
        <strain evidence="1">SQ_2022a</strain>
    </source>
</reference>
<dbReference type="EMBL" id="CM045760">
    <property type="protein sequence ID" value="KAI8028160.1"/>
    <property type="molecule type" value="Genomic_DNA"/>
</dbReference>
<accession>A0ACC0IRR4</accession>
<proteinExistence type="predicted"/>
<evidence type="ECO:0000313" key="1">
    <source>
        <dbReference type="EMBL" id="KAI8028160.1"/>
    </source>
</evidence>
<protein>
    <submittedName>
        <fullName evidence="1">Uncharacterized protein</fullName>
    </submittedName>
</protein>
<evidence type="ECO:0000313" key="2">
    <source>
        <dbReference type="Proteomes" id="UP001060215"/>
    </source>
</evidence>
<dbReference type="Proteomes" id="UP001060215">
    <property type="component" value="Chromosome 3"/>
</dbReference>
<organism evidence="1 2">
    <name type="scientific">Camellia lanceoleosa</name>
    <dbReference type="NCBI Taxonomy" id="1840588"/>
    <lineage>
        <taxon>Eukaryota</taxon>
        <taxon>Viridiplantae</taxon>
        <taxon>Streptophyta</taxon>
        <taxon>Embryophyta</taxon>
        <taxon>Tracheophyta</taxon>
        <taxon>Spermatophyta</taxon>
        <taxon>Magnoliopsida</taxon>
        <taxon>eudicotyledons</taxon>
        <taxon>Gunneridae</taxon>
        <taxon>Pentapetalae</taxon>
        <taxon>asterids</taxon>
        <taxon>Ericales</taxon>
        <taxon>Theaceae</taxon>
        <taxon>Camellia</taxon>
    </lineage>
</organism>